<evidence type="ECO:0000313" key="1">
    <source>
        <dbReference type="EMBL" id="MBL0419760.1"/>
    </source>
</evidence>
<dbReference type="AlphaFoldDB" id="A0A936ZRK3"/>
<name>A0A936ZRK3_9BURK</name>
<dbReference type="RefSeq" id="WP_201682767.1">
    <property type="nucleotide sequence ID" value="NZ_JAEQNA010000001.1"/>
</dbReference>
<protein>
    <submittedName>
        <fullName evidence="1">Phage head-tail connector protein</fullName>
    </submittedName>
</protein>
<accession>A0A936ZRK3</accession>
<dbReference type="InterPro" id="IPR021146">
    <property type="entry name" value="Phage_gp6-like_head-tail"/>
</dbReference>
<evidence type="ECO:0000313" key="2">
    <source>
        <dbReference type="Proteomes" id="UP000613011"/>
    </source>
</evidence>
<dbReference type="Proteomes" id="UP000613011">
    <property type="component" value="Unassembled WGS sequence"/>
</dbReference>
<dbReference type="Gene3D" id="1.10.3230.30">
    <property type="entry name" value="Phage gp6-like head-tail connector protein"/>
    <property type="match status" value="1"/>
</dbReference>
<dbReference type="NCBIfam" id="TIGR02215">
    <property type="entry name" value="phage_chp_gp8"/>
    <property type="match status" value="1"/>
</dbReference>
<comment type="caution">
    <text evidence="1">The sequence shown here is derived from an EMBL/GenBank/DDBJ whole genome shotgun (WGS) entry which is preliminary data.</text>
</comment>
<dbReference type="InterPro" id="IPR011738">
    <property type="entry name" value="Phage_CHP"/>
</dbReference>
<dbReference type="CDD" id="cd08054">
    <property type="entry name" value="gp6"/>
    <property type="match status" value="1"/>
</dbReference>
<keyword evidence="2" id="KW-1185">Reference proteome</keyword>
<dbReference type="Pfam" id="PF05135">
    <property type="entry name" value="Phage_connect_1"/>
    <property type="match status" value="1"/>
</dbReference>
<dbReference type="EMBL" id="JAEQNA010000001">
    <property type="protein sequence ID" value="MBL0419760.1"/>
    <property type="molecule type" value="Genomic_DNA"/>
</dbReference>
<reference evidence="1" key="1">
    <citation type="submission" date="2021-01" db="EMBL/GenBank/DDBJ databases">
        <title>Ramlibacter sp. strain AW1 16S ribosomal RNA gene Genome sequencing and assembly.</title>
        <authorList>
            <person name="Kang M."/>
        </authorList>
    </citation>
    <scope>NUCLEOTIDE SEQUENCE</scope>
    <source>
        <strain evidence="1">AW1</strain>
    </source>
</reference>
<proteinExistence type="predicted"/>
<gene>
    <name evidence="1" type="ORF">JI739_05300</name>
</gene>
<sequence length="188" mass="20107">MLVQTSPPAIEPVTLAEARLFCRVDGAGEDALLASLITAARQDAEMLLQRSLITQGWRLVLDAFPAGAIELERGTVLAVTSITYADMSGATQPLAPTDYATDLSGCPGRITPGYGKTWPAALPQIAAVNIDYTAGFGPAAEDVPEGIKRWIKMRVATVYAHREEVATTGSTPHFFVAGLLDPWRVVRI</sequence>
<organism evidence="1 2">
    <name type="scientific">Ramlibacter aurantiacus</name>
    <dbReference type="NCBI Taxonomy" id="2801330"/>
    <lineage>
        <taxon>Bacteria</taxon>
        <taxon>Pseudomonadati</taxon>
        <taxon>Pseudomonadota</taxon>
        <taxon>Betaproteobacteria</taxon>
        <taxon>Burkholderiales</taxon>
        <taxon>Comamonadaceae</taxon>
        <taxon>Ramlibacter</taxon>
    </lineage>
</organism>